<feature type="region of interest" description="Disordered" evidence="11">
    <location>
        <begin position="1"/>
        <end position="27"/>
    </location>
</feature>
<dbReference type="Pfam" id="PF03748">
    <property type="entry name" value="FliL"/>
    <property type="match status" value="1"/>
</dbReference>
<keyword evidence="4" id="KW-1003">Cell membrane</keyword>
<dbReference type="PANTHER" id="PTHR35091:SF2">
    <property type="entry name" value="FLAGELLAR PROTEIN FLIL"/>
    <property type="match status" value="1"/>
</dbReference>
<evidence type="ECO:0000256" key="3">
    <source>
        <dbReference type="ARBA" id="ARBA00008281"/>
    </source>
</evidence>
<evidence type="ECO:0000256" key="9">
    <source>
        <dbReference type="ARBA" id="ARBA00023136"/>
    </source>
</evidence>
<evidence type="ECO:0000256" key="8">
    <source>
        <dbReference type="ARBA" id="ARBA00022989"/>
    </source>
</evidence>
<evidence type="ECO:0000256" key="11">
    <source>
        <dbReference type="SAM" id="MobiDB-lite"/>
    </source>
</evidence>
<dbReference type="STRING" id="1121022.GCA_000376105_01196"/>
<evidence type="ECO:0000256" key="10">
    <source>
        <dbReference type="RuleBase" id="RU364125"/>
    </source>
</evidence>
<feature type="transmembrane region" description="Helical" evidence="10">
    <location>
        <begin position="35"/>
        <end position="57"/>
    </location>
</feature>
<reference evidence="12 13" key="1">
    <citation type="journal article" date="2014" name="Nature">
        <title>Sequential evolution of bacterial morphology by co-option of a developmental regulator.</title>
        <authorList>
            <person name="Jiang C."/>
            <person name="Brown P.J."/>
            <person name="Ducret A."/>
            <person name="Brun Y.V."/>
        </authorList>
    </citation>
    <scope>NUCLEOTIDE SEQUENCE [LARGE SCALE GENOMIC DNA]</scope>
    <source>
        <strain evidence="12 13">DSM 16100</strain>
    </source>
</reference>
<dbReference type="EMBL" id="AWGB01000017">
    <property type="protein sequence ID" value="ESQ91447.1"/>
    <property type="molecule type" value="Genomic_DNA"/>
</dbReference>
<evidence type="ECO:0000313" key="12">
    <source>
        <dbReference type="EMBL" id="ESQ91447.1"/>
    </source>
</evidence>
<dbReference type="GO" id="GO:0071978">
    <property type="term" value="P:bacterial-type flagellum-dependent swarming motility"/>
    <property type="evidence" value="ECO:0007669"/>
    <property type="project" value="TreeGrafter"/>
</dbReference>
<evidence type="ECO:0000256" key="5">
    <source>
        <dbReference type="ARBA" id="ARBA00022500"/>
    </source>
</evidence>
<sequence>MAKKEKKSKDADAPPVDGAEGAEGEAAPKKKFPMLIVIIAAAVLLLGGGGAAAYFLLLAPKPPADAAKAGEHGKEGEKGKDAEKGGHGDKKDDKKKEEKGGHGEKKEGGEAKADPATTPVASEGPNGITYLAMPGMVANIQSPDGRASYLKMKLTFECPDEETSELIIENQPRINDVLQGFLRELRPEDLAGSQGNMQLRLEILRRVNLILAPHKINAVLIVDMLVT</sequence>
<name>V4PBY8_9CAUL</name>
<dbReference type="InterPro" id="IPR005503">
    <property type="entry name" value="FliL"/>
</dbReference>
<dbReference type="GO" id="GO:0009425">
    <property type="term" value="C:bacterial-type flagellum basal body"/>
    <property type="evidence" value="ECO:0007669"/>
    <property type="project" value="InterPro"/>
</dbReference>
<dbReference type="GO" id="GO:0005886">
    <property type="term" value="C:plasma membrane"/>
    <property type="evidence" value="ECO:0007669"/>
    <property type="project" value="UniProtKB-SubCell"/>
</dbReference>
<keyword evidence="10" id="KW-0997">Cell inner membrane</keyword>
<dbReference type="RefSeq" id="WP_018080861.1">
    <property type="nucleotide sequence ID" value="NZ_AQWM01000003.1"/>
</dbReference>
<evidence type="ECO:0000256" key="7">
    <source>
        <dbReference type="ARBA" id="ARBA00022779"/>
    </source>
</evidence>
<dbReference type="AlphaFoldDB" id="V4PBY8"/>
<keyword evidence="6 10" id="KW-0812">Transmembrane</keyword>
<comment type="similarity">
    <text evidence="3 10">Belongs to the FliL family.</text>
</comment>
<dbReference type="PATRIC" id="fig|1121022.4.peg.2134"/>
<comment type="caution">
    <text evidence="12">The sequence shown here is derived from an EMBL/GenBank/DDBJ whole genome shotgun (WGS) entry which is preliminary data.</text>
</comment>
<keyword evidence="9 10" id="KW-0472">Membrane</keyword>
<evidence type="ECO:0000256" key="2">
    <source>
        <dbReference type="ARBA" id="ARBA00004162"/>
    </source>
</evidence>
<comment type="subcellular location">
    <subcellularLocation>
        <location evidence="10">Cell inner membrane</location>
    </subcellularLocation>
    <subcellularLocation>
        <location evidence="2">Cell membrane</location>
        <topology evidence="2">Single-pass membrane protein</topology>
    </subcellularLocation>
</comment>
<evidence type="ECO:0000256" key="6">
    <source>
        <dbReference type="ARBA" id="ARBA00022692"/>
    </source>
</evidence>
<feature type="region of interest" description="Disordered" evidence="11">
    <location>
        <begin position="65"/>
        <end position="125"/>
    </location>
</feature>
<evidence type="ECO:0000256" key="1">
    <source>
        <dbReference type="ARBA" id="ARBA00002254"/>
    </source>
</evidence>
<organism evidence="12 13">
    <name type="scientific">Asticcacaulis benevestitus DSM 16100 = ATCC BAA-896</name>
    <dbReference type="NCBI Taxonomy" id="1121022"/>
    <lineage>
        <taxon>Bacteria</taxon>
        <taxon>Pseudomonadati</taxon>
        <taxon>Pseudomonadota</taxon>
        <taxon>Alphaproteobacteria</taxon>
        <taxon>Caulobacterales</taxon>
        <taxon>Caulobacteraceae</taxon>
        <taxon>Asticcacaulis</taxon>
    </lineage>
</organism>
<protein>
    <recommendedName>
        <fullName evidence="10">Flagellar protein FliL</fullName>
    </recommendedName>
</protein>
<dbReference type="OrthoDB" id="7304620at2"/>
<proteinExistence type="inferred from homology"/>
<comment type="function">
    <text evidence="1 10">Controls the rotational direction of flagella during chemotaxis.</text>
</comment>
<evidence type="ECO:0000256" key="4">
    <source>
        <dbReference type="ARBA" id="ARBA00022475"/>
    </source>
</evidence>
<dbReference type="eggNOG" id="COG1580">
    <property type="taxonomic scope" value="Bacteria"/>
</dbReference>
<gene>
    <name evidence="12" type="ORF">ABENE_10565</name>
</gene>
<feature type="compositionally biased region" description="Basic and acidic residues" evidence="11">
    <location>
        <begin position="68"/>
        <end position="113"/>
    </location>
</feature>
<dbReference type="PANTHER" id="PTHR35091">
    <property type="entry name" value="FLAGELLAR PROTEIN FLIL"/>
    <property type="match status" value="1"/>
</dbReference>
<dbReference type="GO" id="GO:0006935">
    <property type="term" value="P:chemotaxis"/>
    <property type="evidence" value="ECO:0007669"/>
    <property type="project" value="UniProtKB-KW"/>
</dbReference>
<keyword evidence="13" id="KW-1185">Reference proteome</keyword>
<dbReference type="Proteomes" id="UP000017837">
    <property type="component" value="Unassembled WGS sequence"/>
</dbReference>
<accession>V4PBY8</accession>
<evidence type="ECO:0000313" key="13">
    <source>
        <dbReference type="Proteomes" id="UP000017837"/>
    </source>
</evidence>
<keyword evidence="8 10" id="KW-1133">Transmembrane helix</keyword>
<keyword evidence="5 10" id="KW-0145">Chemotaxis</keyword>
<keyword evidence="7 10" id="KW-0283">Flagellar rotation</keyword>